<keyword evidence="5 9" id="KW-0255">Endonuclease</keyword>
<protein>
    <recommendedName>
        <fullName evidence="9">CRISPR-associated endoribonuclease Cas2</fullName>
        <ecNumber evidence="9">3.1.-.-</ecNumber>
    </recommendedName>
</protein>
<dbReference type="Pfam" id="PF09827">
    <property type="entry name" value="CRISPR_Cas2"/>
    <property type="match status" value="1"/>
</dbReference>
<organism evidence="10 11">
    <name type="scientific">Brevibacillus thermoruber</name>
    <dbReference type="NCBI Taxonomy" id="33942"/>
    <lineage>
        <taxon>Bacteria</taxon>
        <taxon>Bacillati</taxon>
        <taxon>Bacillota</taxon>
        <taxon>Bacilli</taxon>
        <taxon>Bacillales</taxon>
        <taxon>Paenibacillaceae</taxon>
        <taxon>Brevibacillus</taxon>
    </lineage>
</organism>
<evidence type="ECO:0000256" key="9">
    <source>
        <dbReference type="HAMAP-Rule" id="MF_01471"/>
    </source>
</evidence>
<evidence type="ECO:0000256" key="5">
    <source>
        <dbReference type="ARBA" id="ARBA00022759"/>
    </source>
</evidence>
<accession>A0A9X3TV19</accession>
<dbReference type="NCBIfam" id="TIGR01573">
    <property type="entry name" value="cas2"/>
    <property type="match status" value="1"/>
</dbReference>
<proteinExistence type="inferred from homology"/>
<keyword evidence="4 9" id="KW-0479">Metal-binding</keyword>
<dbReference type="EC" id="3.1.-.-" evidence="9"/>
<keyword evidence="7 9" id="KW-0460">Magnesium</keyword>
<reference evidence="10" key="1">
    <citation type="submission" date="2022-12" db="EMBL/GenBank/DDBJ databases">
        <title>Draft genome sequence of the thermophilic strain Brevibacillus thermoruber HT42, isolated from Los Humeros, Puebla, Mexico, with biotechnological potential.</title>
        <authorList>
            <person name="Lara Sanchez J."/>
            <person name="Solis Palacios R."/>
            <person name="Bustos Baena A.S."/>
            <person name="Ruz Baez A.E."/>
            <person name="Espinosa Luna G."/>
            <person name="Oliart Ros R.M."/>
        </authorList>
    </citation>
    <scope>NUCLEOTIDE SEQUENCE</scope>
    <source>
        <strain evidence="10">HT42</strain>
    </source>
</reference>
<dbReference type="GO" id="GO:0016787">
    <property type="term" value="F:hydrolase activity"/>
    <property type="evidence" value="ECO:0007669"/>
    <property type="project" value="UniProtKB-KW"/>
</dbReference>
<gene>
    <name evidence="9 10" type="primary">cas2</name>
    <name evidence="10" type="ORF">O3V59_22230</name>
</gene>
<dbReference type="PANTHER" id="PTHR34405">
    <property type="entry name" value="CRISPR-ASSOCIATED ENDORIBONUCLEASE CAS2"/>
    <property type="match status" value="1"/>
</dbReference>
<sequence>MNFLLIYDITEDKIRNKVAEVCKDYGMQRVQYSAFFGTMGRNYIEELEMKMKRLLKQANGSVIIFPLSKESIEGVRKIESYESLPESEAL</sequence>
<dbReference type="GO" id="GO:0004521">
    <property type="term" value="F:RNA endonuclease activity"/>
    <property type="evidence" value="ECO:0007669"/>
    <property type="project" value="InterPro"/>
</dbReference>
<keyword evidence="6 9" id="KW-0378">Hydrolase</keyword>
<comment type="subunit">
    <text evidence="9">Homodimer, forms a heterotetramer with a Cas1 homodimer.</text>
</comment>
<dbReference type="InterPro" id="IPR019199">
    <property type="entry name" value="Virulence_VapD/CRISPR_Cas2"/>
</dbReference>
<evidence type="ECO:0000313" key="10">
    <source>
        <dbReference type="EMBL" id="MDA5111054.1"/>
    </source>
</evidence>
<dbReference type="CDD" id="cd09725">
    <property type="entry name" value="Cas2_I_II_III"/>
    <property type="match status" value="1"/>
</dbReference>
<dbReference type="Gene3D" id="3.30.70.240">
    <property type="match status" value="1"/>
</dbReference>
<dbReference type="RefSeq" id="WP_271141086.1">
    <property type="nucleotide sequence ID" value="NZ_JAPYYP010000065.1"/>
</dbReference>
<name>A0A9X3TV19_9BACL</name>
<dbReference type="EMBL" id="JAPYYP010000065">
    <property type="protein sequence ID" value="MDA5111054.1"/>
    <property type="molecule type" value="Genomic_DNA"/>
</dbReference>
<evidence type="ECO:0000256" key="4">
    <source>
        <dbReference type="ARBA" id="ARBA00022723"/>
    </source>
</evidence>
<dbReference type="HAMAP" id="MF_01471">
    <property type="entry name" value="Cas2"/>
    <property type="match status" value="1"/>
</dbReference>
<evidence type="ECO:0000256" key="3">
    <source>
        <dbReference type="ARBA" id="ARBA00022722"/>
    </source>
</evidence>
<keyword evidence="11" id="KW-1185">Reference proteome</keyword>
<dbReference type="GO" id="GO:0051607">
    <property type="term" value="P:defense response to virus"/>
    <property type="evidence" value="ECO:0007669"/>
    <property type="project" value="UniProtKB-UniRule"/>
</dbReference>
<dbReference type="InterPro" id="IPR021127">
    <property type="entry name" value="CRISPR_associated_Cas2"/>
</dbReference>
<dbReference type="Proteomes" id="UP001151071">
    <property type="component" value="Unassembled WGS sequence"/>
</dbReference>
<evidence type="ECO:0000313" key="11">
    <source>
        <dbReference type="Proteomes" id="UP001151071"/>
    </source>
</evidence>
<feature type="binding site" evidence="9">
    <location>
        <position position="8"/>
    </location>
    <ligand>
        <name>Mg(2+)</name>
        <dbReference type="ChEBI" id="CHEBI:18420"/>
        <note>catalytic</note>
    </ligand>
</feature>
<dbReference type="AlphaFoldDB" id="A0A9X3TV19"/>
<evidence type="ECO:0000256" key="6">
    <source>
        <dbReference type="ARBA" id="ARBA00022801"/>
    </source>
</evidence>
<evidence type="ECO:0000256" key="7">
    <source>
        <dbReference type="ARBA" id="ARBA00022842"/>
    </source>
</evidence>
<evidence type="ECO:0000256" key="2">
    <source>
        <dbReference type="ARBA" id="ARBA00009959"/>
    </source>
</evidence>
<keyword evidence="8 9" id="KW-0051">Antiviral defense</keyword>
<evidence type="ECO:0000256" key="1">
    <source>
        <dbReference type="ARBA" id="ARBA00001946"/>
    </source>
</evidence>
<comment type="function">
    <text evidence="9">CRISPR (clustered regularly interspaced short palindromic repeat), is an adaptive immune system that provides protection against mobile genetic elements (viruses, transposable elements and conjugative plasmids). CRISPR clusters contain sequences complementary to antecedent mobile elements and target invading nucleic acids. CRISPR clusters are transcribed and processed into CRISPR RNA (crRNA). Functions as a ssRNA-specific endoribonuclease. Involved in the integration of spacer DNA into the CRISPR cassette.</text>
</comment>
<dbReference type="GO" id="GO:0043571">
    <property type="term" value="P:maintenance of CRISPR repeat elements"/>
    <property type="evidence" value="ECO:0007669"/>
    <property type="project" value="UniProtKB-UniRule"/>
</dbReference>
<comment type="caution">
    <text evidence="10">The sequence shown here is derived from an EMBL/GenBank/DDBJ whole genome shotgun (WGS) entry which is preliminary data.</text>
</comment>
<dbReference type="SUPFAM" id="SSF143430">
    <property type="entry name" value="TTP0101/SSO1404-like"/>
    <property type="match status" value="1"/>
</dbReference>
<dbReference type="PANTHER" id="PTHR34405:SF3">
    <property type="entry name" value="CRISPR-ASSOCIATED ENDORIBONUCLEASE CAS2 3"/>
    <property type="match status" value="1"/>
</dbReference>
<dbReference type="GO" id="GO:0046872">
    <property type="term" value="F:metal ion binding"/>
    <property type="evidence" value="ECO:0007669"/>
    <property type="project" value="UniProtKB-UniRule"/>
</dbReference>
<comment type="similarity">
    <text evidence="2 9">Belongs to the CRISPR-associated endoribonuclease Cas2 protein family.</text>
</comment>
<comment type="cofactor">
    <cofactor evidence="1 9">
        <name>Mg(2+)</name>
        <dbReference type="ChEBI" id="CHEBI:18420"/>
    </cofactor>
</comment>
<keyword evidence="3 9" id="KW-0540">Nuclease</keyword>
<evidence type="ECO:0000256" key="8">
    <source>
        <dbReference type="ARBA" id="ARBA00023118"/>
    </source>
</evidence>